<dbReference type="HOGENOM" id="CLU_1002808_0_0_1"/>
<dbReference type="Proteomes" id="UP000019132">
    <property type="component" value="Unassembled WGS sequence"/>
</dbReference>
<evidence type="ECO:0000313" key="1">
    <source>
        <dbReference type="EnsemblProtists" id="PYU1_T007252"/>
    </source>
</evidence>
<name>K3WQL0_GLOUD</name>
<evidence type="ECO:0000313" key="2">
    <source>
        <dbReference type="Proteomes" id="UP000019132"/>
    </source>
</evidence>
<reference evidence="2" key="1">
    <citation type="journal article" date="2010" name="Genome Biol.">
        <title>Genome sequence of the necrotrophic plant pathogen Pythium ultimum reveals original pathogenicity mechanisms and effector repertoire.</title>
        <authorList>
            <person name="Levesque C.A."/>
            <person name="Brouwer H."/>
            <person name="Cano L."/>
            <person name="Hamilton J.P."/>
            <person name="Holt C."/>
            <person name="Huitema E."/>
            <person name="Raffaele S."/>
            <person name="Robideau G.P."/>
            <person name="Thines M."/>
            <person name="Win J."/>
            <person name="Zerillo M.M."/>
            <person name="Beakes G.W."/>
            <person name="Boore J.L."/>
            <person name="Busam D."/>
            <person name="Dumas B."/>
            <person name="Ferriera S."/>
            <person name="Fuerstenberg S.I."/>
            <person name="Gachon C.M."/>
            <person name="Gaulin E."/>
            <person name="Govers F."/>
            <person name="Grenville-Briggs L."/>
            <person name="Horner N."/>
            <person name="Hostetler J."/>
            <person name="Jiang R.H."/>
            <person name="Johnson J."/>
            <person name="Krajaejun T."/>
            <person name="Lin H."/>
            <person name="Meijer H.J."/>
            <person name="Moore B."/>
            <person name="Morris P."/>
            <person name="Phuntmart V."/>
            <person name="Puiu D."/>
            <person name="Shetty J."/>
            <person name="Stajich J.E."/>
            <person name="Tripathy S."/>
            <person name="Wawra S."/>
            <person name="van West P."/>
            <person name="Whitty B.R."/>
            <person name="Coutinho P.M."/>
            <person name="Henrissat B."/>
            <person name="Martin F."/>
            <person name="Thomas P.D."/>
            <person name="Tyler B.M."/>
            <person name="De Vries R.P."/>
            <person name="Kamoun S."/>
            <person name="Yandell M."/>
            <person name="Tisserat N."/>
            <person name="Buell C.R."/>
        </authorList>
    </citation>
    <scope>NUCLEOTIDE SEQUENCE</scope>
    <source>
        <strain evidence="2">DAOM:BR144</strain>
    </source>
</reference>
<dbReference type="VEuPathDB" id="FungiDB:PYU1_G007237"/>
<organism evidence="1 2">
    <name type="scientific">Globisporangium ultimum (strain ATCC 200006 / CBS 805.95 / DAOM BR144)</name>
    <name type="common">Pythium ultimum</name>
    <dbReference type="NCBI Taxonomy" id="431595"/>
    <lineage>
        <taxon>Eukaryota</taxon>
        <taxon>Sar</taxon>
        <taxon>Stramenopiles</taxon>
        <taxon>Oomycota</taxon>
        <taxon>Peronosporomycetes</taxon>
        <taxon>Pythiales</taxon>
        <taxon>Pythiaceae</taxon>
        <taxon>Globisporangium</taxon>
    </lineage>
</organism>
<dbReference type="AlphaFoldDB" id="K3WQL0"/>
<accession>K3WQL0</accession>
<dbReference type="InParanoid" id="K3WQL0"/>
<dbReference type="EnsemblProtists" id="PYU1_T007252">
    <property type="protein sequence ID" value="PYU1_T007252"/>
    <property type="gene ID" value="PYU1_G007237"/>
</dbReference>
<dbReference type="EMBL" id="GL376629">
    <property type="status" value="NOT_ANNOTATED_CDS"/>
    <property type="molecule type" value="Genomic_DNA"/>
</dbReference>
<reference evidence="1" key="3">
    <citation type="submission" date="2015-02" db="UniProtKB">
        <authorList>
            <consortium name="EnsemblProtists"/>
        </authorList>
    </citation>
    <scope>IDENTIFICATION</scope>
    <source>
        <strain evidence="1">DAOM BR144</strain>
    </source>
</reference>
<proteinExistence type="predicted"/>
<sequence>MSIVKPAMPFVRRTSSQLQLTYTKLFSPKGLLGIEHPCFEQILLARELVEILSQGYQVYTSSTLVPRRWVNDLSAILLVINCWSTCLVQAVVPKPLTRQRAVCLAVDTLLDFTWTVIIPFCICLPYAMAYDPDIRAFPDELLGDNSWQLSWQMDIQQLCITSWMDFIAKMVPCVGMLASTRSITGVVVEERSIVKPAHIPRRLVKQRRHITLVHIMNSQALYHSLKVWEKQHNFKSYLHNVHHRPGNLFPPDYPADADSQGSSLEVAADFCFEDPDRL</sequence>
<keyword evidence="2" id="KW-1185">Reference proteome</keyword>
<protein>
    <submittedName>
        <fullName evidence="1">Uncharacterized protein</fullName>
    </submittedName>
</protein>
<reference evidence="2" key="2">
    <citation type="submission" date="2010-04" db="EMBL/GenBank/DDBJ databases">
        <authorList>
            <person name="Buell R."/>
            <person name="Hamilton J."/>
            <person name="Hostetler J."/>
        </authorList>
    </citation>
    <scope>NUCLEOTIDE SEQUENCE [LARGE SCALE GENOMIC DNA]</scope>
    <source>
        <strain evidence="2">DAOM:BR144</strain>
    </source>
</reference>